<keyword evidence="4" id="KW-1185">Reference proteome</keyword>
<proteinExistence type="predicted"/>
<dbReference type="Proteomes" id="UP000576225">
    <property type="component" value="Unassembled WGS sequence"/>
</dbReference>
<dbReference type="AlphaFoldDB" id="A0A2U1BAK0"/>
<dbReference type="Gene3D" id="1.10.285.20">
    <property type="entry name" value="Uncharacterised protein PF01937, DUF89, domain 2"/>
    <property type="match status" value="1"/>
</dbReference>
<dbReference type="EMBL" id="QEKH01000002">
    <property type="protein sequence ID" value="PVY45557.1"/>
    <property type="molecule type" value="Genomic_DNA"/>
</dbReference>
<evidence type="ECO:0000313" key="4">
    <source>
        <dbReference type="Proteomes" id="UP000245959"/>
    </source>
</evidence>
<accession>A0A2U1BAK0</accession>
<dbReference type="EMBL" id="JABAEW010000028">
    <property type="protein sequence ID" value="NMD87673.1"/>
    <property type="molecule type" value="Genomic_DNA"/>
</dbReference>
<dbReference type="GeneID" id="78293917"/>
<sequence length="289" mass="32512">MRVQTDCYACILSQSVRLAKLASPDPEEQSRLIRRMLQKVLEADDRATPPEFAGQFNEIVSEVSGIDDPFREVKDQSTRLGLELLPELRELAEEQPDPFEAKVRMAIGGNIIDYGVNPEFNLLEAEAGIREVFDLPFDRTACADLKRRMDRAKRIFYMLDNCGEAVVDRLLMEPYADKLVIGVRGKPVLNDVTRREAMLSGIDFAPVLDTGDRAPGVSLRRSSPEILDALHSADLVISKGQGNFESLDEDFRGPVYFLLRIKCKVIAERLRQPLGSIQILGRNLHAETR</sequence>
<evidence type="ECO:0000313" key="5">
    <source>
        <dbReference type="Proteomes" id="UP000576225"/>
    </source>
</evidence>
<feature type="domain" description="Damage-control phosphatase ARMT1-like metal-binding" evidence="1">
    <location>
        <begin position="4"/>
        <end position="275"/>
    </location>
</feature>
<dbReference type="PIRSF" id="PIRSF006593">
    <property type="entry name" value="UCP006593"/>
    <property type="match status" value="1"/>
</dbReference>
<name>A0A2U1BAK0_9BACT</name>
<dbReference type="Gene3D" id="3.40.50.10880">
    <property type="entry name" value="Uncharacterised protein PF01937, DUF89, domain 3"/>
    <property type="match status" value="1"/>
</dbReference>
<dbReference type="Proteomes" id="UP000245959">
    <property type="component" value="Unassembled WGS sequence"/>
</dbReference>
<dbReference type="SUPFAM" id="SSF111321">
    <property type="entry name" value="AF1104-like"/>
    <property type="match status" value="1"/>
</dbReference>
<reference evidence="3 4" key="1">
    <citation type="submission" date="2018-04" db="EMBL/GenBank/DDBJ databases">
        <title>Genomic Encyclopedia of Type Strains, Phase IV (KMG-IV): sequencing the most valuable type-strain genomes for metagenomic binning, comparative biology and taxonomic classification.</title>
        <authorList>
            <person name="Goeker M."/>
        </authorList>
    </citation>
    <scope>NUCLEOTIDE SEQUENCE [LARGE SCALE GENOMIC DNA]</scope>
    <source>
        <strain evidence="3 4">DSM 14823</strain>
    </source>
</reference>
<comment type="caution">
    <text evidence="3">The sequence shown here is derived from an EMBL/GenBank/DDBJ whole genome shotgun (WGS) entry which is preliminary data.</text>
</comment>
<dbReference type="RefSeq" id="WP_165832773.1">
    <property type="nucleotide sequence ID" value="NZ_CALXNT010000023.1"/>
</dbReference>
<dbReference type="InterPro" id="IPR014444">
    <property type="entry name" value="PH1575-like"/>
</dbReference>
<reference evidence="2 5" key="2">
    <citation type="submission" date="2020-04" db="EMBL/GenBank/DDBJ databases">
        <authorList>
            <person name="Hitch T.C.A."/>
            <person name="Wylensek D."/>
            <person name="Clavel T."/>
        </authorList>
    </citation>
    <scope>NUCLEOTIDE SEQUENCE [LARGE SCALE GENOMIC DNA]</scope>
    <source>
        <strain evidence="2 5">COR2-253-APC-1A</strain>
    </source>
</reference>
<gene>
    <name evidence="3" type="ORF">C8D82_102128</name>
    <name evidence="2" type="ORF">HF882_13870</name>
</gene>
<dbReference type="InterPro" id="IPR036075">
    <property type="entry name" value="ARMT-1-like_metal-bd_sf"/>
</dbReference>
<organism evidence="3 4">
    <name type="scientific">Victivallis vadensis</name>
    <dbReference type="NCBI Taxonomy" id="172901"/>
    <lineage>
        <taxon>Bacteria</taxon>
        <taxon>Pseudomonadati</taxon>
        <taxon>Lentisphaerota</taxon>
        <taxon>Lentisphaeria</taxon>
        <taxon>Victivallales</taxon>
        <taxon>Victivallaceae</taxon>
        <taxon>Victivallis</taxon>
    </lineage>
</organism>
<protein>
    <submittedName>
        <fullName evidence="2">DUF89 family protein</fullName>
    </submittedName>
</protein>
<evidence type="ECO:0000259" key="1">
    <source>
        <dbReference type="Pfam" id="PF01937"/>
    </source>
</evidence>
<evidence type="ECO:0000313" key="3">
    <source>
        <dbReference type="EMBL" id="PVY45557.1"/>
    </source>
</evidence>
<dbReference type="InterPro" id="IPR002791">
    <property type="entry name" value="ARMT1-like_metal-bd"/>
</dbReference>
<dbReference type="Pfam" id="PF01937">
    <property type="entry name" value="ARMT1-like_dom"/>
    <property type="match status" value="1"/>
</dbReference>
<evidence type="ECO:0000313" key="2">
    <source>
        <dbReference type="EMBL" id="NMD87673.1"/>
    </source>
</evidence>